<keyword evidence="5 8" id="KW-0472">Membrane</keyword>
<dbReference type="InterPro" id="IPR013320">
    <property type="entry name" value="ConA-like_dom_sf"/>
</dbReference>
<evidence type="ECO:0000259" key="10">
    <source>
        <dbReference type="PROSITE" id="PS51328"/>
    </source>
</evidence>
<feature type="coiled-coil region" evidence="6">
    <location>
        <begin position="319"/>
        <end position="366"/>
    </location>
</feature>
<gene>
    <name evidence="11" type="ORF">M430DRAFT_113814</name>
</gene>
<dbReference type="Pfam" id="PF03388">
    <property type="entry name" value="Lectin_leg-like"/>
    <property type="match status" value="1"/>
</dbReference>
<keyword evidence="4 8" id="KW-1133">Transmembrane helix</keyword>
<name>A0A2T3BFT9_AMORE</name>
<feature type="signal peptide" evidence="9">
    <location>
        <begin position="1"/>
        <end position="22"/>
    </location>
</feature>
<organism evidence="11 12">
    <name type="scientific">Amorphotheca resinae ATCC 22711</name>
    <dbReference type="NCBI Taxonomy" id="857342"/>
    <lineage>
        <taxon>Eukaryota</taxon>
        <taxon>Fungi</taxon>
        <taxon>Dikarya</taxon>
        <taxon>Ascomycota</taxon>
        <taxon>Pezizomycotina</taxon>
        <taxon>Leotiomycetes</taxon>
        <taxon>Helotiales</taxon>
        <taxon>Amorphothecaceae</taxon>
        <taxon>Amorphotheca</taxon>
    </lineage>
</organism>
<evidence type="ECO:0000313" key="11">
    <source>
        <dbReference type="EMBL" id="PSS28252.1"/>
    </source>
</evidence>
<dbReference type="SUPFAM" id="SSF49899">
    <property type="entry name" value="Concanavalin A-like lectins/glucanases"/>
    <property type="match status" value="1"/>
</dbReference>
<dbReference type="PANTHER" id="PTHR12223">
    <property type="entry name" value="VESICULAR MANNOSE-BINDING LECTIN"/>
    <property type="match status" value="1"/>
</dbReference>
<dbReference type="EMBL" id="KZ679006">
    <property type="protein sequence ID" value="PSS28252.1"/>
    <property type="molecule type" value="Genomic_DNA"/>
</dbReference>
<protein>
    <recommendedName>
        <fullName evidence="10">L-type lectin-like domain-containing protein</fullName>
    </recommendedName>
</protein>
<dbReference type="GO" id="GO:0006888">
    <property type="term" value="P:endoplasmic reticulum to Golgi vesicle-mediated transport"/>
    <property type="evidence" value="ECO:0007669"/>
    <property type="project" value="TreeGrafter"/>
</dbReference>
<dbReference type="InterPro" id="IPR051136">
    <property type="entry name" value="Intracellular_Lectin-GPT"/>
</dbReference>
<dbReference type="GeneID" id="36569611"/>
<dbReference type="FunCoup" id="A0A2T3BFT9">
    <property type="interactions" value="139"/>
</dbReference>
<feature type="compositionally biased region" description="Polar residues" evidence="7">
    <location>
        <begin position="267"/>
        <end position="284"/>
    </location>
</feature>
<evidence type="ECO:0000256" key="2">
    <source>
        <dbReference type="ARBA" id="ARBA00022692"/>
    </source>
</evidence>
<evidence type="ECO:0000256" key="7">
    <source>
        <dbReference type="SAM" id="MobiDB-lite"/>
    </source>
</evidence>
<feature type="transmembrane region" description="Helical" evidence="8">
    <location>
        <begin position="393"/>
        <end position="414"/>
    </location>
</feature>
<dbReference type="InterPro" id="IPR035661">
    <property type="entry name" value="EMP46/EMP47_N"/>
</dbReference>
<dbReference type="GO" id="GO:0005793">
    <property type="term" value="C:endoplasmic reticulum-Golgi intermediate compartment"/>
    <property type="evidence" value="ECO:0007669"/>
    <property type="project" value="TreeGrafter"/>
</dbReference>
<feature type="domain" description="L-type lectin-like" evidence="10">
    <location>
        <begin position="28"/>
        <end position="239"/>
    </location>
</feature>
<dbReference type="GO" id="GO:0005789">
    <property type="term" value="C:endoplasmic reticulum membrane"/>
    <property type="evidence" value="ECO:0007669"/>
    <property type="project" value="TreeGrafter"/>
</dbReference>
<feature type="region of interest" description="Disordered" evidence="7">
    <location>
        <begin position="239"/>
        <end position="284"/>
    </location>
</feature>
<evidence type="ECO:0000256" key="3">
    <source>
        <dbReference type="ARBA" id="ARBA00022729"/>
    </source>
</evidence>
<proteinExistence type="predicted"/>
<sequence>MVSLRAPLSAFASAALWAYAQAAYLNGELSFGLNDKISPNLRDVPNFHLIGNPDPPEILSNKIVLTTPVFGNQRGAVWADKPLLHSWWTADIDFRATGPERGGGNLQIWYAARGREEVGSSSIYTVGKFDGLALVIDQHSGSAGFIRGFLNDGSTDYKSHHNIDSLAFGHCEYAYRNLGRPSRISIQQSNEKFRVEVDGQLCFESPKIRLPTGYNFGITAASAENPDSFEVFKFIVTTESPTPDAEDPNPSNQQESAAARAQRQAPISPNANQGFSSDPASSSEAQFAHLHNRLQAMMQQVSALNRDITQSQSTAAARASTLEAQMSRLERSAEKLDSLAAIDRKLNEIQADVRQTKAELHRAFEQQVSGLKTVVRDTHHSMVGSLAESAPGIMGYFLVAIGSQALTVVAFLLYKRRKANGPKKYL</sequence>
<dbReference type="FunFam" id="2.60.120.200:FF:000245">
    <property type="entry name" value="Similar to lectin family integral membrane protein"/>
    <property type="match status" value="1"/>
</dbReference>
<dbReference type="GO" id="GO:0000139">
    <property type="term" value="C:Golgi membrane"/>
    <property type="evidence" value="ECO:0007669"/>
    <property type="project" value="TreeGrafter"/>
</dbReference>
<dbReference type="PANTHER" id="PTHR12223:SF28">
    <property type="entry name" value="LECTIN, MANNOSE BINDING 1 LIKE"/>
    <property type="match status" value="1"/>
</dbReference>
<dbReference type="AlphaFoldDB" id="A0A2T3BFT9"/>
<evidence type="ECO:0000256" key="9">
    <source>
        <dbReference type="SAM" id="SignalP"/>
    </source>
</evidence>
<feature type="chain" id="PRO_5015525132" description="L-type lectin-like domain-containing protein" evidence="9">
    <location>
        <begin position="23"/>
        <end position="426"/>
    </location>
</feature>
<keyword evidence="3 9" id="KW-0732">Signal</keyword>
<dbReference type="STRING" id="857342.A0A2T3BFT9"/>
<evidence type="ECO:0000256" key="5">
    <source>
        <dbReference type="ARBA" id="ARBA00023136"/>
    </source>
</evidence>
<evidence type="ECO:0000256" key="6">
    <source>
        <dbReference type="SAM" id="Coils"/>
    </source>
</evidence>
<accession>A0A2T3BFT9</accession>
<dbReference type="GO" id="GO:0030134">
    <property type="term" value="C:COPII-coated ER to Golgi transport vesicle"/>
    <property type="evidence" value="ECO:0007669"/>
    <property type="project" value="TreeGrafter"/>
</dbReference>
<dbReference type="InterPro" id="IPR005052">
    <property type="entry name" value="Lectin_leg"/>
</dbReference>
<reference evidence="11 12" key="1">
    <citation type="journal article" date="2018" name="New Phytol.">
        <title>Comparative genomics and transcriptomics depict ericoid mycorrhizal fungi as versatile saprotrophs and plant mutualists.</title>
        <authorList>
            <person name="Martino E."/>
            <person name="Morin E."/>
            <person name="Grelet G.A."/>
            <person name="Kuo A."/>
            <person name="Kohler A."/>
            <person name="Daghino S."/>
            <person name="Barry K.W."/>
            <person name="Cichocki N."/>
            <person name="Clum A."/>
            <person name="Dockter R.B."/>
            <person name="Hainaut M."/>
            <person name="Kuo R.C."/>
            <person name="LaButti K."/>
            <person name="Lindahl B.D."/>
            <person name="Lindquist E.A."/>
            <person name="Lipzen A."/>
            <person name="Khouja H.R."/>
            <person name="Magnuson J."/>
            <person name="Murat C."/>
            <person name="Ohm R.A."/>
            <person name="Singer S.W."/>
            <person name="Spatafora J.W."/>
            <person name="Wang M."/>
            <person name="Veneault-Fourrey C."/>
            <person name="Henrissat B."/>
            <person name="Grigoriev I.V."/>
            <person name="Martin F.M."/>
            <person name="Perotto S."/>
        </authorList>
    </citation>
    <scope>NUCLEOTIDE SEQUENCE [LARGE SCALE GENOMIC DNA]</scope>
    <source>
        <strain evidence="11 12">ATCC 22711</strain>
    </source>
</reference>
<dbReference type="CDD" id="cd06903">
    <property type="entry name" value="lectin_EMP46_EMP47"/>
    <property type="match status" value="1"/>
</dbReference>
<evidence type="ECO:0000256" key="4">
    <source>
        <dbReference type="ARBA" id="ARBA00022989"/>
    </source>
</evidence>
<evidence type="ECO:0000256" key="1">
    <source>
        <dbReference type="ARBA" id="ARBA00004479"/>
    </source>
</evidence>
<keyword evidence="2 8" id="KW-0812">Transmembrane</keyword>
<dbReference type="Gene3D" id="2.60.120.200">
    <property type="match status" value="1"/>
</dbReference>
<dbReference type="InParanoid" id="A0A2T3BFT9"/>
<evidence type="ECO:0000313" key="12">
    <source>
        <dbReference type="Proteomes" id="UP000241818"/>
    </source>
</evidence>
<keyword evidence="12" id="KW-1185">Reference proteome</keyword>
<dbReference type="GO" id="GO:0005537">
    <property type="term" value="F:D-mannose binding"/>
    <property type="evidence" value="ECO:0007669"/>
    <property type="project" value="TreeGrafter"/>
</dbReference>
<dbReference type="OrthoDB" id="10265193at2759"/>
<dbReference type="PROSITE" id="PS51328">
    <property type="entry name" value="L_LECTIN_LIKE"/>
    <property type="match status" value="1"/>
</dbReference>
<keyword evidence="6" id="KW-0175">Coiled coil</keyword>
<evidence type="ECO:0000256" key="8">
    <source>
        <dbReference type="SAM" id="Phobius"/>
    </source>
</evidence>
<comment type="subcellular location">
    <subcellularLocation>
        <location evidence="1">Membrane</location>
        <topology evidence="1">Single-pass type I membrane protein</topology>
    </subcellularLocation>
</comment>
<dbReference type="Proteomes" id="UP000241818">
    <property type="component" value="Unassembled WGS sequence"/>
</dbReference>
<dbReference type="RefSeq" id="XP_024725777.1">
    <property type="nucleotide sequence ID" value="XM_024861530.1"/>
</dbReference>